<proteinExistence type="predicted"/>
<dbReference type="EMBL" id="FLQY01000012">
    <property type="protein sequence ID" value="SBT03767.1"/>
    <property type="molecule type" value="Genomic_DNA"/>
</dbReference>
<evidence type="ECO:0000313" key="3">
    <source>
        <dbReference type="Proteomes" id="UP000199600"/>
    </source>
</evidence>
<evidence type="ECO:0000256" key="1">
    <source>
        <dbReference type="SAM" id="MobiDB-lite"/>
    </source>
</evidence>
<protein>
    <submittedName>
        <fullName evidence="2">Uncharacterized protein</fullName>
    </submittedName>
</protein>
<reference evidence="2 3" key="1">
    <citation type="submission" date="2016-06" db="EMBL/GenBank/DDBJ databases">
        <authorList>
            <person name="Kjaerup R.B."/>
            <person name="Dalgaard T.S."/>
            <person name="Juul-Madsen H.R."/>
        </authorList>
    </citation>
    <scope>NUCLEOTIDE SEQUENCE [LARGE SCALE GENOMIC DNA]</scope>
    <source>
        <strain evidence="2">2</strain>
    </source>
</reference>
<feature type="region of interest" description="Disordered" evidence="1">
    <location>
        <begin position="1"/>
        <end position="22"/>
    </location>
</feature>
<accession>A0A1A8XHB9</accession>
<gene>
    <name evidence="2" type="ORF">PROAA_1090037</name>
</gene>
<organism evidence="2 3">
    <name type="scientific">Candidatus Propionivibrio aalborgensis</name>
    <dbReference type="NCBI Taxonomy" id="1860101"/>
    <lineage>
        <taxon>Bacteria</taxon>
        <taxon>Pseudomonadati</taxon>
        <taxon>Pseudomonadota</taxon>
        <taxon>Betaproteobacteria</taxon>
        <taxon>Rhodocyclales</taxon>
        <taxon>Rhodocyclaceae</taxon>
        <taxon>Propionivibrio</taxon>
    </lineage>
</organism>
<keyword evidence="3" id="KW-1185">Reference proteome</keyword>
<dbReference type="AlphaFoldDB" id="A0A1A8XHB9"/>
<evidence type="ECO:0000313" key="2">
    <source>
        <dbReference type="EMBL" id="SBT03767.1"/>
    </source>
</evidence>
<name>A0A1A8XHB9_9RHOO</name>
<sequence length="99" mass="10678">MAEWSIVPDSKSGVLQGTEGSNPSLSARCQATFVSKRRTKCFAVLFAIADTVHCALEWSILTQELGHALSTGCSSSVDPARRVIPFYAGTRDENATRCI</sequence>
<dbReference type="Proteomes" id="UP000199600">
    <property type="component" value="Unassembled WGS sequence"/>
</dbReference>
<feature type="compositionally biased region" description="Polar residues" evidence="1">
    <location>
        <begin position="13"/>
        <end position="22"/>
    </location>
</feature>